<feature type="compositionally biased region" description="Acidic residues" evidence="5">
    <location>
        <begin position="903"/>
        <end position="924"/>
    </location>
</feature>
<evidence type="ECO:0000313" key="8">
    <source>
        <dbReference type="Proteomes" id="UP000707451"/>
    </source>
</evidence>
<keyword evidence="3" id="KW-0653">Protein transport</keyword>
<dbReference type="Proteomes" id="UP000707451">
    <property type="component" value="Unassembled WGS sequence"/>
</dbReference>
<dbReference type="PANTHER" id="PTHR10997:SF9">
    <property type="entry name" value="IMPORTIN-9"/>
    <property type="match status" value="1"/>
</dbReference>
<comment type="caution">
    <text evidence="7">The sequence shown here is derived from an EMBL/GenBank/DDBJ whole genome shotgun (WGS) entry which is preliminary data.</text>
</comment>
<reference evidence="7" key="1">
    <citation type="submission" date="2021-06" db="EMBL/GenBank/DDBJ databases">
        <title>Genome Sequence of Mortierella hyaline Strain SCG-10, a Cold-Adapted, Nitrate-Reducing Fungus Isolated from Soil in Minnesota, USA.</title>
        <authorList>
            <person name="Aldossari N."/>
        </authorList>
    </citation>
    <scope>NUCLEOTIDE SEQUENCE</scope>
    <source>
        <strain evidence="7">SCG-10</strain>
    </source>
</reference>
<dbReference type="InterPro" id="IPR001494">
    <property type="entry name" value="Importin-beta_N"/>
</dbReference>
<dbReference type="Gene3D" id="1.25.10.10">
    <property type="entry name" value="Leucine-rich Repeat Variant"/>
    <property type="match status" value="1"/>
</dbReference>
<keyword evidence="8" id="KW-1185">Reference proteome</keyword>
<evidence type="ECO:0000256" key="3">
    <source>
        <dbReference type="ARBA" id="ARBA00022927"/>
    </source>
</evidence>
<dbReference type="SMART" id="SM00913">
    <property type="entry name" value="IBN_N"/>
    <property type="match status" value="1"/>
</dbReference>
<feature type="compositionally biased region" description="Basic and acidic residues" evidence="5">
    <location>
        <begin position="882"/>
        <end position="896"/>
    </location>
</feature>
<evidence type="ECO:0000256" key="4">
    <source>
        <dbReference type="ARBA" id="ARBA00023242"/>
    </source>
</evidence>
<keyword evidence="4" id="KW-0539">Nucleus</keyword>
<dbReference type="PROSITE" id="PS50166">
    <property type="entry name" value="IMPORTIN_B_NT"/>
    <property type="match status" value="1"/>
</dbReference>
<evidence type="ECO:0000256" key="1">
    <source>
        <dbReference type="ARBA" id="ARBA00004123"/>
    </source>
</evidence>
<evidence type="ECO:0000256" key="2">
    <source>
        <dbReference type="ARBA" id="ARBA00022448"/>
    </source>
</evidence>
<feature type="domain" description="Importin N-terminal" evidence="6">
    <location>
        <begin position="23"/>
        <end position="99"/>
    </location>
</feature>
<dbReference type="InterPro" id="IPR011989">
    <property type="entry name" value="ARM-like"/>
</dbReference>
<accession>A0A9P8BMG9</accession>
<dbReference type="Pfam" id="PF25018">
    <property type="entry name" value="HEAT_IPO9_c"/>
    <property type="match status" value="1"/>
</dbReference>
<keyword evidence="2" id="KW-0813">Transport</keyword>
<dbReference type="GO" id="GO:0006606">
    <property type="term" value="P:protein import into nucleus"/>
    <property type="evidence" value="ECO:0007669"/>
    <property type="project" value="TreeGrafter"/>
</dbReference>
<sequence>MDQAVFQTLTDTLSADPNARMAAELRLKELQSMPEYPLSLCKLTLTRECNISQRHSAVVLLKSYIDQQWSPKSLKFRGPEPSPEIKAVVRGQILTGLSDPTNRIRASCIAHLDWPDSWPELFEVLLGHLKTGSTDEVHGSMRVLAEFVSKDITHTYSHATRSRCVSIFRSAVDMLYAMKEEHPEAVKEYLSPIFSQWNDAFITILNKRTTDDPEIEVAEWGLKVDIIKCINLSIQGFPKLTSSYILPVLSTVWQEILYLRPKYISENIATNGDISGFSFQDSDGDNIGFESLLLVQFEFIQIACRRRKLTQSVFTGHDGHPGILDELVWNTLSYMQMTDDQAETWNADPNQFIADEDADSFTHHVRNAAQDVLATLVEHYESQTLLALSQSIHRDITASMADKAGGKDYWWKAQESSLLAVGLMASYLCESIKRGTPSPIDVGALFDHLVLVNLSEHRLPFLQGRSFVFASQFAPILPLNLAAQYVSAAVEAILKAPSAVVKVSALKALNNFNRHLDKQYIAPYQRSIIQGVAPLVQITSEETLILIFRTLTATAKIDDQIAAEFESILGPIALESWAKYHADACMSGETMDFFDTLAANSYMNPLLNKRAIPVLCGAITPDNPDRATVSAAVQLLRSLIRGGPSPLPAGYVAQFFPSLMAVLLSIDDRDVLQNGQECLKILIQKDVRQVAEWRDAASGKTGLDLLIQFIAKLLDPSQTESAALFVGDLVSKLITKGDNLVTPILPDLLRAVTIRLADAKLPSFIQIVLSAWLLNHADFQGLYHQKVSAVALTKVFTSGDPRVAVIQVKGDMILNENSRRTTRSTARKAPNQYTVVSAPVKIVKLLCADLITRIEEENHSGDFGDDDSEEDDDDDDEEPEAEDRKDWKGSKSHEKSVLLSDVLGDDGNDYYDGAEDGDDDLEEIDPDVLADPVYQTNLKKFLVDFFRVQLPSPGLVQCISELNDAEKQTLSGLLEN</sequence>
<feature type="region of interest" description="Disordered" evidence="5">
    <location>
        <begin position="858"/>
        <end position="924"/>
    </location>
</feature>
<dbReference type="OrthoDB" id="431626at2759"/>
<evidence type="ECO:0000313" key="7">
    <source>
        <dbReference type="EMBL" id="KAG9061195.1"/>
    </source>
</evidence>
<feature type="compositionally biased region" description="Acidic residues" evidence="5">
    <location>
        <begin position="863"/>
        <end position="881"/>
    </location>
</feature>
<name>A0A9P8BMG9_9FUNG</name>
<evidence type="ECO:0000256" key="5">
    <source>
        <dbReference type="SAM" id="MobiDB-lite"/>
    </source>
</evidence>
<proteinExistence type="predicted"/>
<dbReference type="InterPro" id="IPR016024">
    <property type="entry name" value="ARM-type_fold"/>
</dbReference>
<dbReference type="Pfam" id="PF03810">
    <property type="entry name" value="IBN_N"/>
    <property type="match status" value="1"/>
</dbReference>
<evidence type="ECO:0000259" key="6">
    <source>
        <dbReference type="PROSITE" id="PS50166"/>
    </source>
</evidence>
<gene>
    <name evidence="7" type="ORF">KI688_007533</name>
</gene>
<dbReference type="PANTHER" id="PTHR10997">
    <property type="entry name" value="IMPORTIN-7, 8, 11"/>
    <property type="match status" value="1"/>
</dbReference>
<dbReference type="EMBL" id="JAHRHY010000025">
    <property type="protein sequence ID" value="KAG9061195.1"/>
    <property type="molecule type" value="Genomic_DNA"/>
</dbReference>
<organism evidence="7 8">
    <name type="scientific">Linnemannia hyalina</name>
    <dbReference type="NCBI Taxonomy" id="64524"/>
    <lineage>
        <taxon>Eukaryota</taxon>
        <taxon>Fungi</taxon>
        <taxon>Fungi incertae sedis</taxon>
        <taxon>Mucoromycota</taxon>
        <taxon>Mortierellomycotina</taxon>
        <taxon>Mortierellomycetes</taxon>
        <taxon>Mortierellales</taxon>
        <taxon>Mortierellaceae</taxon>
        <taxon>Linnemannia</taxon>
    </lineage>
</organism>
<protein>
    <recommendedName>
        <fullName evidence="6">Importin N-terminal domain-containing protein</fullName>
    </recommendedName>
</protein>
<dbReference type="GO" id="GO:0005829">
    <property type="term" value="C:cytosol"/>
    <property type="evidence" value="ECO:0007669"/>
    <property type="project" value="TreeGrafter"/>
</dbReference>
<dbReference type="InterPro" id="IPR056840">
    <property type="entry name" value="HEAT_IPO9_central"/>
</dbReference>
<comment type="subcellular location">
    <subcellularLocation>
        <location evidence="1">Nucleus</location>
    </subcellularLocation>
</comment>
<dbReference type="GO" id="GO:0031267">
    <property type="term" value="F:small GTPase binding"/>
    <property type="evidence" value="ECO:0007669"/>
    <property type="project" value="InterPro"/>
</dbReference>
<dbReference type="AlphaFoldDB" id="A0A9P8BMG9"/>
<dbReference type="SUPFAM" id="SSF48371">
    <property type="entry name" value="ARM repeat"/>
    <property type="match status" value="1"/>
</dbReference>
<dbReference type="GO" id="GO:0005635">
    <property type="term" value="C:nuclear envelope"/>
    <property type="evidence" value="ECO:0007669"/>
    <property type="project" value="TreeGrafter"/>
</dbReference>